<name>A0A8J4B9X3_9CHLO</name>
<dbReference type="AlphaFoldDB" id="A0A8J4B9X3"/>
<dbReference type="InterPro" id="IPR052055">
    <property type="entry name" value="Hepadnavirus_pol/RT"/>
</dbReference>
<organism evidence="1 2">
    <name type="scientific">Volvox africanus</name>
    <dbReference type="NCBI Taxonomy" id="51714"/>
    <lineage>
        <taxon>Eukaryota</taxon>
        <taxon>Viridiplantae</taxon>
        <taxon>Chlorophyta</taxon>
        <taxon>core chlorophytes</taxon>
        <taxon>Chlorophyceae</taxon>
        <taxon>CS clade</taxon>
        <taxon>Chlamydomonadales</taxon>
        <taxon>Volvocaceae</taxon>
        <taxon>Volvox</taxon>
    </lineage>
</organism>
<gene>
    <name evidence="1" type="ORF">Vafri_10020</name>
</gene>
<evidence type="ECO:0000313" key="1">
    <source>
        <dbReference type="EMBL" id="GIL54539.1"/>
    </source>
</evidence>
<dbReference type="GO" id="GO:0009307">
    <property type="term" value="P:DNA restriction-modification system"/>
    <property type="evidence" value="ECO:0007669"/>
    <property type="project" value="InterPro"/>
</dbReference>
<accession>A0A8J4B9X3</accession>
<dbReference type="SUPFAM" id="SSF53098">
    <property type="entry name" value="Ribonuclease H-like"/>
    <property type="match status" value="1"/>
</dbReference>
<dbReference type="EMBL" id="BNCO01000018">
    <property type="protein sequence ID" value="GIL54539.1"/>
    <property type="molecule type" value="Genomic_DNA"/>
</dbReference>
<evidence type="ECO:0000313" key="2">
    <source>
        <dbReference type="Proteomes" id="UP000747399"/>
    </source>
</evidence>
<keyword evidence="2" id="KW-1185">Reference proteome</keyword>
<dbReference type="PANTHER" id="PTHR33050:SF7">
    <property type="entry name" value="RIBONUCLEASE H"/>
    <property type="match status" value="1"/>
</dbReference>
<sequence length="187" mass="21599">MKAIYKVIESINHDGIIDGQRVLLHTDSEVTFATLTKWGSMVPNTQDVCVDLFWYCLRHKIALLATWIPREMNTLADSLSKRNYACDWKLCPDVFQHLNTVWGPFMLDLFATDENFQLEPYYTFHYTTRTHGVNAFTHHWQSRAWCNPPFRIICSDSLRSSGCVSMIPWHRMPLIRLVTSGSVTVAG</sequence>
<dbReference type="Pfam" id="PF05869">
    <property type="entry name" value="Dam"/>
    <property type="match status" value="1"/>
</dbReference>
<dbReference type="GO" id="GO:0003677">
    <property type="term" value="F:DNA binding"/>
    <property type="evidence" value="ECO:0007669"/>
    <property type="project" value="InterPro"/>
</dbReference>
<dbReference type="PANTHER" id="PTHR33050">
    <property type="entry name" value="REVERSE TRANSCRIPTASE DOMAIN-CONTAINING PROTEIN"/>
    <property type="match status" value="1"/>
</dbReference>
<dbReference type="InterPro" id="IPR008593">
    <property type="entry name" value="Dam_MeTrfase"/>
</dbReference>
<dbReference type="Proteomes" id="UP000747399">
    <property type="component" value="Unassembled WGS sequence"/>
</dbReference>
<proteinExistence type="predicted"/>
<reference evidence="1" key="1">
    <citation type="journal article" date="2021" name="Proc. Natl. Acad. Sci. U.S.A.">
        <title>Three genomes in the algal genus Volvox reveal the fate of a haploid sex-determining region after a transition to homothallism.</title>
        <authorList>
            <person name="Yamamoto K."/>
            <person name="Hamaji T."/>
            <person name="Kawai-Toyooka H."/>
            <person name="Matsuzaki R."/>
            <person name="Takahashi F."/>
            <person name="Nishimura Y."/>
            <person name="Kawachi M."/>
            <person name="Noguchi H."/>
            <person name="Minakuchi Y."/>
            <person name="Umen J.G."/>
            <person name="Toyoda A."/>
            <person name="Nozaki H."/>
        </authorList>
    </citation>
    <scope>NUCLEOTIDE SEQUENCE</scope>
    <source>
        <strain evidence="1">NIES-3780</strain>
    </source>
</reference>
<dbReference type="InterPro" id="IPR012337">
    <property type="entry name" value="RNaseH-like_sf"/>
</dbReference>
<evidence type="ECO:0008006" key="3">
    <source>
        <dbReference type="Google" id="ProtNLM"/>
    </source>
</evidence>
<dbReference type="Gene3D" id="3.30.420.10">
    <property type="entry name" value="Ribonuclease H-like superfamily/Ribonuclease H"/>
    <property type="match status" value="1"/>
</dbReference>
<comment type="caution">
    <text evidence="1">The sequence shown here is derived from an EMBL/GenBank/DDBJ whole genome shotgun (WGS) entry which is preliminary data.</text>
</comment>
<dbReference type="GO" id="GO:0009007">
    <property type="term" value="F:site-specific DNA-methyltransferase (adenine-specific) activity"/>
    <property type="evidence" value="ECO:0007669"/>
    <property type="project" value="InterPro"/>
</dbReference>
<dbReference type="InterPro" id="IPR036397">
    <property type="entry name" value="RNaseH_sf"/>
</dbReference>
<protein>
    <recommendedName>
        <fullName evidence="3">RNase H type-1 domain-containing protein</fullName>
    </recommendedName>
</protein>